<dbReference type="GO" id="GO:0004803">
    <property type="term" value="F:transposase activity"/>
    <property type="evidence" value="ECO:0007669"/>
    <property type="project" value="InterPro"/>
</dbReference>
<dbReference type="AlphaFoldDB" id="A0A136A5I5"/>
<keyword evidence="4" id="KW-1185">Reference proteome</keyword>
<dbReference type="GO" id="GO:0006313">
    <property type="term" value="P:DNA transposition"/>
    <property type="evidence" value="ECO:0007669"/>
    <property type="project" value="InterPro"/>
</dbReference>
<gene>
    <name evidence="3" type="ORF">AX660_07005</name>
</gene>
<evidence type="ECO:0000259" key="1">
    <source>
        <dbReference type="Pfam" id="PF01609"/>
    </source>
</evidence>
<dbReference type="Pfam" id="PF13006">
    <property type="entry name" value="Nterm_IS4"/>
    <property type="match status" value="1"/>
</dbReference>
<name>A0A136A5I5_9ALTE</name>
<evidence type="ECO:0000313" key="4">
    <source>
        <dbReference type="Proteomes" id="UP000070299"/>
    </source>
</evidence>
<organism evidence="3 4">
    <name type="scientific">Paraglaciecola hydrolytica</name>
    <dbReference type="NCBI Taxonomy" id="1799789"/>
    <lineage>
        <taxon>Bacteria</taxon>
        <taxon>Pseudomonadati</taxon>
        <taxon>Pseudomonadota</taxon>
        <taxon>Gammaproteobacteria</taxon>
        <taxon>Alteromonadales</taxon>
        <taxon>Alteromonadaceae</taxon>
        <taxon>Paraglaciecola</taxon>
    </lineage>
</organism>
<dbReference type="RefSeq" id="WP_068375131.1">
    <property type="nucleotide sequence ID" value="NZ_LSNE01000003.1"/>
</dbReference>
<sequence length="442" mass="50610">MQLQQALNIAFNASTQFNTFEQLSSFLDPAIVDEAFIEAGVATVRKRRLPLEAVMWSVIGMSLFRQESVWNIANKMDIALPGKNPLVAPSAMVQARQRLGADAVKAVFKKMAHHWYQSQPFEKWNGLNLLAVDGVVWRTTDTPENRKKYGSASTQHGDTSFPQIRMVCHMELTSHQLLNSAFDKYKSNEMVLAEQLIDDTPCHSLTLFDKGYYSLGLLNRWHCSAKERHWLIPTRNGLQYEVIRSLGRNDKVVKLMTTAHARQRFDDLPDSIEARLITKEIKGKTCQVLTSMVDAMRFPGNEIVELYSHRWEIELGFREIKQTLLNSEYTLRSKLPEMVEQEIWGLLLAYNLIRSAMTEAASRKGIWPNQLSFSGCSSAVVAFLMTVQLTSPGKLPVLYNSLIDQLAFYELPPRREERAYPRWIKPKTSRYPHKQKNASQLN</sequence>
<dbReference type="EMBL" id="LSNE01000003">
    <property type="protein sequence ID" value="KXI30512.1"/>
    <property type="molecule type" value="Genomic_DNA"/>
</dbReference>
<comment type="caution">
    <text evidence="3">The sequence shown here is derived from an EMBL/GenBank/DDBJ whole genome shotgun (WGS) entry which is preliminary data.</text>
</comment>
<dbReference type="InterPro" id="IPR012337">
    <property type="entry name" value="RNaseH-like_sf"/>
</dbReference>
<dbReference type="STRING" id="1799789.AX660_07005"/>
<dbReference type="InterPro" id="IPR002559">
    <property type="entry name" value="Transposase_11"/>
</dbReference>
<dbReference type="Proteomes" id="UP000070299">
    <property type="component" value="Unassembled WGS sequence"/>
</dbReference>
<accession>A0A136A5I5</accession>
<dbReference type="OrthoDB" id="9796012at2"/>
<evidence type="ECO:0000313" key="3">
    <source>
        <dbReference type="EMBL" id="KXI30512.1"/>
    </source>
</evidence>
<dbReference type="Pfam" id="PF01609">
    <property type="entry name" value="DDE_Tnp_1"/>
    <property type="match status" value="1"/>
</dbReference>
<dbReference type="SUPFAM" id="SSF53098">
    <property type="entry name" value="Ribonuclease H-like"/>
    <property type="match status" value="1"/>
</dbReference>
<reference evidence="4" key="1">
    <citation type="submission" date="2016-02" db="EMBL/GenBank/DDBJ databases">
        <authorList>
            <person name="Schultz-Johansen M."/>
            <person name="Glaring M.A."/>
            <person name="Bech P.K."/>
            <person name="Stougaard P."/>
        </authorList>
    </citation>
    <scope>NUCLEOTIDE SEQUENCE [LARGE SCALE GENOMIC DNA]</scope>
    <source>
        <strain evidence="4">S66</strain>
    </source>
</reference>
<dbReference type="InterPro" id="IPR047952">
    <property type="entry name" value="Transpos_IS4"/>
</dbReference>
<evidence type="ECO:0000259" key="2">
    <source>
        <dbReference type="Pfam" id="PF13006"/>
    </source>
</evidence>
<dbReference type="InterPro" id="IPR024473">
    <property type="entry name" value="Transposases_IS4_N"/>
</dbReference>
<dbReference type="NCBIfam" id="NF033592">
    <property type="entry name" value="transpos_IS4_1"/>
    <property type="match status" value="1"/>
</dbReference>
<proteinExistence type="predicted"/>
<feature type="domain" description="Transposase IS4-like" evidence="1">
    <location>
        <begin position="126"/>
        <end position="352"/>
    </location>
</feature>
<protein>
    <submittedName>
        <fullName evidence="3">Transposase</fullName>
    </submittedName>
</protein>
<dbReference type="GO" id="GO:0003677">
    <property type="term" value="F:DNA binding"/>
    <property type="evidence" value="ECO:0007669"/>
    <property type="project" value="InterPro"/>
</dbReference>
<feature type="domain" description="Transposase IS4 N-terminal" evidence="2">
    <location>
        <begin position="19"/>
        <end position="109"/>
    </location>
</feature>
<dbReference type="PANTHER" id="PTHR37529:SF1">
    <property type="entry name" value="TRANSPOSASE INSG FOR INSERTION SEQUENCE ELEMENT IS4-RELATED"/>
    <property type="match status" value="1"/>
</dbReference>
<dbReference type="PANTHER" id="PTHR37529">
    <property type="entry name" value="TRANSPOSASE INSG FOR INSERTION SEQUENCE ELEMENT IS4-RELATED"/>
    <property type="match status" value="1"/>
</dbReference>